<dbReference type="InterPro" id="IPR037185">
    <property type="entry name" value="EmrE-like"/>
</dbReference>
<feature type="transmembrane region" description="Helical" evidence="1">
    <location>
        <begin position="37"/>
        <end position="60"/>
    </location>
</feature>
<feature type="transmembrane region" description="Helical" evidence="1">
    <location>
        <begin position="292"/>
        <end position="310"/>
    </location>
</feature>
<feature type="transmembrane region" description="Helical" evidence="1">
    <location>
        <begin position="111"/>
        <end position="135"/>
    </location>
</feature>
<feature type="domain" description="EamA" evidence="2">
    <location>
        <begin position="46"/>
        <end position="181"/>
    </location>
</feature>
<dbReference type="SUPFAM" id="SSF103481">
    <property type="entry name" value="Multidrug resistance efflux transporter EmrE"/>
    <property type="match status" value="2"/>
</dbReference>
<feature type="transmembrane region" description="Helical" evidence="1">
    <location>
        <begin position="165"/>
        <end position="183"/>
    </location>
</feature>
<evidence type="ECO:0000256" key="1">
    <source>
        <dbReference type="SAM" id="Phobius"/>
    </source>
</evidence>
<dbReference type="InterPro" id="IPR000620">
    <property type="entry name" value="EamA_dom"/>
</dbReference>
<dbReference type="GeneID" id="102802063"/>
<feature type="transmembrane region" description="Helical" evidence="1">
    <location>
        <begin position="316"/>
        <end position="338"/>
    </location>
</feature>
<feature type="transmembrane region" description="Helical" evidence="1">
    <location>
        <begin position="228"/>
        <end position="250"/>
    </location>
</feature>
<feature type="transmembrane region" description="Helical" evidence="1">
    <location>
        <begin position="262"/>
        <end position="280"/>
    </location>
</feature>
<keyword evidence="1" id="KW-0812">Transmembrane</keyword>
<feature type="transmembrane region" description="Helical" evidence="1">
    <location>
        <begin position="141"/>
        <end position="158"/>
    </location>
</feature>
<name>A0ABM0MI38_SACKO</name>
<keyword evidence="1" id="KW-1133">Transmembrane helix</keyword>
<protein>
    <submittedName>
        <fullName evidence="4">Uncharacterized protein LOC102802063</fullName>
    </submittedName>
</protein>
<evidence type="ECO:0000313" key="4">
    <source>
        <dbReference type="RefSeq" id="XP_006819679.1"/>
    </source>
</evidence>
<dbReference type="Proteomes" id="UP000694865">
    <property type="component" value="Unplaced"/>
</dbReference>
<keyword evidence="3" id="KW-1185">Reference proteome</keyword>
<evidence type="ECO:0000313" key="3">
    <source>
        <dbReference type="Proteomes" id="UP000694865"/>
    </source>
</evidence>
<dbReference type="PANTHER" id="PTHR22911">
    <property type="entry name" value="ACYL-MALONYL CONDENSING ENZYME-RELATED"/>
    <property type="match status" value="1"/>
</dbReference>
<feature type="transmembrane region" description="Helical" evidence="1">
    <location>
        <begin position="80"/>
        <end position="99"/>
    </location>
</feature>
<dbReference type="PANTHER" id="PTHR22911:SF137">
    <property type="entry name" value="SOLUTE CARRIER FAMILY 35 MEMBER G2-RELATED"/>
    <property type="match status" value="1"/>
</dbReference>
<keyword evidence="1" id="KW-0472">Membrane</keyword>
<feature type="domain" description="EamA" evidence="2">
    <location>
        <begin position="203"/>
        <end position="328"/>
    </location>
</feature>
<evidence type="ECO:0000259" key="2">
    <source>
        <dbReference type="Pfam" id="PF00892"/>
    </source>
</evidence>
<feature type="transmembrane region" description="Helical" evidence="1">
    <location>
        <begin position="203"/>
        <end position="221"/>
    </location>
</feature>
<dbReference type="Pfam" id="PF00892">
    <property type="entry name" value="EamA"/>
    <property type="match status" value="2"/>
</dbReference>
<organism evidence="3 4">
    <name type="scientific">Saccoglossus kowalevskii</name>
    <name type="common">Acorn worm</name>
    <dbReference type="NCBI Taxonomy" id="10224"/>
    <lineage>
        <taxon>Eukaryota</taxon>
        <taxon>Metazoa</taxon>
        <taxon>Hemichordata</taxon>
        <taxon>Enteropneusta</taxon>
        <taxon>Harrimaniidae</taxon>
        <taxon>Saccoglossus</taxon>
    </lineage>
</organism>
<gene>
    <name evidence="4" type="primary">LOC102802063</name>
</gene>
<accession>A0ABM0MI38</accession>
<reference evidence="4" key="1">
    <citation type="submission" date="2025-08" db="UniProtKB">
        <authorList>
            <consortium name="RefSeq"/>
        </authorList>
    </citation>
    <scope>IDENTIFICATION</scope>
    <source>
        <tissue evidence="4">Testes</tissue>
    </source>
</reference>
<proteinExistence type="predicted"/>
<sequence>MAHEDERNSAMASPLLPATQIDQNCQDCCRVMFSPRCLLTVQSMHGVLLAIFAAILYSAAHYCMRLVQEVGGVGPLQTSFFINMGMSICIIPIIICKSINIMGESHKERGILITIAGLYTGSLLALVKALILGSIGNVTGILRGTMPIVTPILSMIILRESYKIVDGLVTLISICGILLMARAPEIFGLETQFEEVDSHELSAYMLTVFAGTQMSLCVVLMRYSNENVLVTLCWISMFGSLSFSFFTIIFEIPKWAMDTETALVIVGMIISTLLGTVCRIKALHLIEATPVILLSNLQIVVAFLLQTYGLHDNPDFYSILGAGVILLGGTICAVNTWWRDYHHK</sequence>
<dbReference type="RefSeq" id="XP_006819679.1">
    <property type="nucleotide sequence ID" value="XM_006819616.1"/>
</dbReference>